<evidence type="ECO:0000256" key="2">
    <source>
        <dbReference type="ARBA" id="ARBA00022676"/>
    </source>
</evidence>
<dbReference type="Proteomes" id="UP001157125">
    <property type="component" value="Unassembled WGS sequence"/>
</dbReference>
<dbReference type="GO" id="GO:0016740">
    <property type="term" value="F:transferase activity"/>
    <property type="evidence" value="ECO:0007669"/>
    <property type="project" value="UniProtKB-KW"/>
</dbReference>
<evidence type="ECO:0000256" key="3">
    <source>
        <dbReference type="ARBA" id="ARBA00022679"/>
    </source>
</evidence>
<dbReference type="Pfam" id="PF13439">
    <property type="entry name" value="Glyco_transf_4"/>
    <property type="match status" value="1"/>
</dbReference>
<dbReference type="PANTHER" id="PTHR45947:SF3">
    <property type="entry name" value="SULFOQUINOVOSYL TRANSFERASE SQD2"/>
    <property type="match status" value="1"/>
</dbReference>
<dbReference type="Gene3D" id="3.40.50.2000">
    <property type="entry name" value="Glycogen Phosphorylase B"/>
    <property type="match status" value="2"/>
</dbReference>
<dbReference type="EMBL" id="BSUN01000001">
    <property type="protein sequence ID" value="GMA35063.1"/>
    <property type="molecule type" value="Genomic_DNA"/>
</dbReference>
<feature type="domain" description="Glycosyltransferase subfamily 4-like N-terminal" evidence="4">
    <location>
        <begin position="98"/>
        <end position="190"/>
    </location>
</feature>
<sequence length="408" mass="42702">MHILVVASTLPAHAADAVPRFVLDQALALAEADPTVTVTLLAPHTPASRALPWPRAESADGRVQQDRFGYAPRRWETLTARGIMPAISERKAMAGVVPLLVAGERRALKRAVRATGADVIYAHWFTPQAIVAAGVARRLRVPFGFTTHASDVAVLRRLGPLGASTVRSVTQRAAFMTAVSPQTAQKLLAFFDGDARDGVGAALDIEPMGVRLPAVTPVPGDPHTVAVIARLVEKKGLHVLLEAWPLVRDVVSDARLIIGGDGPQRARLESLAAGLDGVELRGYVTGDAKAALESEAGIVAAPSIVAPDGDADGLPVAALEALARGALVVASDASGAQDLLADVVTIVPAGNAKALAAAIVAEMTREPAERDVRATAARERASALTWERLAPEMLARMREASQRHGVEG</sequence>
<name>A0ABQ6IB38_9MICO</name>
<evidence type="ECO:0000256" key="1">
    <source>
        <dbReference type="ARBA" id="ARBA00021292"/>
    </source>
</evidence>
<evidence type="ECO:0000313" key="6">
    <source>
        <dbReference type="Proteomes" id="UP001157125"/>
    </source>
</evidence>
<evidence type="ECO:0000259" key="4">
    <source>
        <dbReference type="Pfam" id="PF13439"/>
    </source>
</evidence>
<keyword evidence="2" id="KW-0328">Glycosyltransferase</keyword>
<keyword evidence="6" id="KW-1185">Reference proteome</keyword>
<dbReference type="CDD" id="cd03801">
    <property type="entry name" value="GT4_PimA-like"/>
    <property type="match status" value="1"/>
</dbReference>
<evidence type="ECO:0000313" key="5">
    <source>
        <dbReference type="EMBL" id="GMA35063.1"/>
    </source>
</evidence>
<protein>
    <recommendedName>
        <fullName evidence="1">D-inositol 3-phosphate glycosyltransferase</fullName>
    </recommendedName>
</protein>
<dbReference type="InterPro" id="IPR028098">
    <property type="entry name" value="Glyco_trans_4-like_N"/>
</dbReference>
<comment type="caution">
    <text evidence="5">The sequence shown here is derived from an EMBL/GenBank/DDBJ whole genome shotgun (WGS) entry which is preliminary data.</text>
</comment>
<accession>A0ABQ6IB38</accession>
<dbReference type="PANTHER" id="PTHR45947">
    <property type="entry name" value="SULFOQUINOVOSYL TRANSFERASE SQD2"/>
    <property type="match status" value="1"/>
</dbReference>
<organism evidence="5 6">
    <name type="scientific">Demequina litorisediminis</name>
    <dbReference type="NCBI Taxonomy" id="1849022"/>
    <lineage>
        <taxon>Bacteria</taxon>
        <taxon>Bacillati</taxon>
        <taxon>Actinomycetota</taxon>
        <taxon>Actinomycetes</taxon>
        <taxon>Micrococcales</taxon>
        <taxon>Demequinaceae</taxon>
        <taxon>Demequina</taxon>
    </lineage>
</organism>
<proteinExistence type="predicted"/>
<dbReference type="InterPro" id="IPR050194">
    <property type="entry name" value="Glycosyltransferase_grp1"/>
</dbReference>
<keyword evidence="3 5" id="KW-0808">Transferase</keyword>
<dbReference type="Pfam" id="PF13692">
    <property type="entry name" value="Glyco_trans_1_4"/>
    <property type="match status" value="1"/>
</dbReference>
<reference evidence="6" key="1">
    <citation type="journal article" date="2019" name="Int. J. Syst. Evol. Microbiol.">
        <title>The Global Catalogue of Microorganisms (GCM) 10K type strain sequencing project: providing services to taxonomists for standard genome sequencing and annotation.</title>
        <authorList>
            <consortium name="The Broad Institute Genomics Platform"/>
            <consortium name="The Broad Institute Genome Sequencing Center for Infectious Disease"/>
            <person name="Wu L."/>
            <person name="Ma J."/>
        </authorList>
    </citation>
    <scope>NUCLEOTIDE SEQUENCE [LARGE SCALE GENOMIC DNA]</scope>
    <source>
        <strain evidence="6">NBRC 112299</strain>
    </source>
</reference>
<gene>
    <name evidence="5" type="ORF">GCM10025876_12670</name>
</gene>
<dbReference type="SUPFAM" id="SSF53756">
    <property type="entry name" value="UDP-Glycosyltransferase/glycogen phosphorylase"/>
    <property type="match status" value="1"/>
</dbReference>
<dbReference type="RefSeq" id="WP_284327737.1">
    <property type="nucleotide sequence ID" value="NZ_BSUN01000001.1"/>
</dbReference>